<protein>
    <submittedName>
        <fullName evidence="1">Uncharacterized protein</fullName>
    </submittedName>
</protein>
<accession>A0A0F9SIV7</accession>
<dbReference type="AlphaFoldDB" id="A0A0F9SIV7"/>
<comment type="caution">
    <text evidence="1">The sequence shown here is derived from an EMBL/GenBank/DDBJ whole genome shotgun (WGS) entry which is preliminary data.</text>
</comment>
<organism evidence="1">
    <name type="scientific">marine sediment metagenome</name>
    <dbReference type="NCBI Taxonomy" id="412755"/>
    <lineage>
        <taxon>unclassified sequences</taxon>
        <taxon>metagenomes</taxon>
        <taxon>ecological metagenomes</taxon>
    </lineage>
</organism>
<gene>
    <name evidence="1" type="ORF">LCGC14_0446660</name>
</gene>
<name>A0A0F9SIV7_9ZZZZ</name>
<dbReference type="EMBL" id="LAZR01000437">
    <property type="protein sequence ID" value="KKN68880.1"/>
    <property type="molecule type" value="Genomic_DNA"/>
</dbReference>
<reference evidence="1" key="1">
    <citation type="journal article" date="2015" name="Nature">
        <title>Complex archaea that bridge the gap between prokaryotes and eukaryotes.</title>
        <authorList>
            <person name="Spang A."/>
            <person name="Saw J.H."/>
            <person name="Jorgensen S.L."/>
            <person name="Zaremba-Niedzwiedzka K."/>
            <person name="Martijn J."/>
            <person name="Lind A.E."/>
            <person name="van Eijk R."/>
            <person name="Schleper C."/>
            <person name="Guy L."/>
            <person name="Ettema T.J."/>
        </authorList>
    </citation>
    <scope>NUCLEOTIDE SEQUENCE</scope>
</reference>
<sequence length="183" mass="20757">MGGQPSIGLWIPNQRKEQPGWRFRALAYCLILADDYATPITMHQIEDVCMMWWRVPAGREAEVQKHSSFTNGRFALTALARTGLVRAGLVRLRKKSLTHPRQQILSDGWIITVAGWNKFFECIGKGLINHGVDGETFEFAVDNAELCRVVGTPTGGGHDTLLIAMERIRRQMDVQDRLKRYYA</sequence>
<evidence type="ECO:0000313" key="1">
    <source>
        <dbReference type="EMBL" id="KKN68880.1"/>
    </source>
</evidence>
<proteinExistence type="predicted"/>